<feature type="compositionally biased region" description="Basic and acidic residues" evidence="1">
    <location>
        <begin position="82"/>
        <end position="93"/>
    </location>
</feature>
<dbReference type="EMBL" id="JAQQWK010000010">
    <property type="protein sequence ID" value="KAK8030013.1"/>
    <property type="molecule type" value="Genomic_DNA"/>
</dbReference>
<evidence type="ECO:0000313" key="3">
    <source>
        <dbReference type="Proteomes" id="UP001444661"/>
    </source>
</evidence>
<proteinExistence type="predicted"/>
<evidence type="ECO:0000313" key="2">
    <source>
        <dbReference type="EMBL" id="KAK8030013.1"/>
    </source>
</evidence>
<keyword evidence="3" id="KW-1185">Reference proteome</keyword>
<reference evidence="2 3" key="1">
    <citation type="submission" date="2023-01" db="EMBL/GenBank/DDBJ databases">
        <title>Analysis of 21 Apiospora genomes using comparative genomics revels a genus with tremendous synthesis potential of carbohydrate active enzymes and secondary metabolites.</title>
        <authorList>
            <person name="Sorensen T."/>
        </authorList>
    </citation>
    <scope>NUCLEOTIDE SEQUENCE [LARGE SCALE GENOMIC DNA]</scope>
    <source>
        <strain evidence="2 3">CBS 33761</strain>
    </source>
</reference>
<comment type="caution">
    <text evidence="2">The sequence shown here is derived from an EMBL/GenBank/DDBJ whole genome shotgun (WGS) entry which is preliminary data.</text>
</comment>
<feature type="region of interest" description="Disordered" evidence="1">
    <location>
        <begin position="65"/>
        <end position="93"/>
    </location>
</feature>
<gene>
    <name evidence="2" type="ORF">PG993_011304</name>
</gene>
<organism evidence="2 3">
    <name type="scientific">Apiospora rasikravindrae</name>
    <dbReference type="NCBI Taxonomy" id="990691"/>
    <lineage>
        <taxon>Eukaryota</taxon>
        <taxon>Fungi</taxon>
        <taxon>Dikarya</taxon>
        <taxon>Ascomycota</taxon>
        <taxon>Pezizomycotina</taxon>
        <taxon>Sordariomycetes</taxon>
        <taxon>Xylariomycetidae</taxon>
        <taxon>Amphisphaeriales</taxon>
        <taxon>Apiosporaceae</taxon>
        <taxon>Apiospora</taxon>
    </lineage>
</organism>
<name>A0ABR1SFF9_9PEZI</name>
<dbReference type="Proteomes" id="UP001444661">
    <property type="component" value="Unassembled WGS sequence"/>
</dbReference>
<evidence type="ECO:0000256" key="1">
    <source>
        <dbReference type="SAM" id="MobiDB-lite"/>
    </source>
</evidence>
<sequence>MATPLGSTYLEMIEWIATDSSTFESEMKAQSRHRETDTQKFLGKDVPTRILHGNTVTTPQVKVNGERGVLPEAGDQGSTDGLHLERAEVPLRR</sequence>
<protein>
    <submittedName>
        <fullName evidence="2">Uncharacterized protein</fullName>
    </submittedName>
</protein>
<accession>A0ABR1SFF9</accession>